<keyword evidence="4 5" id="KW-0472">Membrane</keyword>
<comment type="caution">
    <text evidence="7">The sequence shown here is derived from an EMBL/GenBank/DDBJ whole genome shotgun (WGS) entry which is preliminary data.</text>
</comment>
<evidence type="ECO:0000259" key="6">
    <source>
        <dbReference type="PROSITE" id="PS50234"/>
    </source>
</evidence>
<dbReference type="Gene3D" id="3.40.50.410">
    <property type="entry name" value="von Willebrand factor, type A domain"/>
    <property type="match status" value="1"/>
</dbReference>
<dbReference type="OrthoDB" id="9781333at2"/>
<dbReference type="PANTHER" id="PTHR22550:SF5">
    <property type="entry name" value="LEUCINE ZIPPER PROTEIN 4"/>
    <property type="match status" value="1"/>
</dbReference>
<proteinExistence type="predicted"/>
<dbReference type="SUPFAM" id="SSF53300">
    <property type="entry name" value="vWA-like"/>
    <property type="match status" value="1"/>
</dbReference>
<dbReference type="SMART" id="SM00327">
    <property type="entry name" value="VWA"/>
    <property type="match status" value="1"/>
</dbReference>
<dbReference type="InterPro" id="IPR050768">
    <property type="entry name" value="UPF0353/GerABKA_families"/>
</dbReference>
<feature type="transmembrane region" description="Helical" evidence="5">
    <location>
        <begin position="12"/>
        <end position="31"/>
    </location>
</feature>
<keyword evidence="3 5" id="KW-1133">Transmembrane helix</keyword>
<name>A0A5C6C805_9BACT</name>
<dbReference type="PROSITE" id="PS50234">
    <property type="entry name" value="VWFA"/>
    <property type="match status" value="1"/>
</dbReference>
<dbReference type="EMBL" id="SJPU01000001">
    <property type="protein sequence ID" value="TWU19641.1"/>
    <property type="molecule type" value="Genomic_DNA"/>
</dbReference>
<dbReference type="RefSeq" id="WP_146406413.1">
    <property type="nucleotide sequence ID" value="NZ_SJPU01000001.1"/>
</dbReference>
<gene>
    <name evidence="7" type="ORF">Poly21_18160</name>
</gene>
<keyword evidence="1" id="KW-1003">Cell membrane</keyword>
<dbReference type="AlphaFoldDB" id="A0A5C6C805"/>
<accession>A0A5C6C805</accession>
<evidence type="ECO:0000256" key="3">
    <source>
        <dbReference type="ARBA" id="ARBA00022989"/>
    </source>
</evidence>
<organism evidence="7 8">
    <name type="scientific">Allorhodopirellula heiligendammensis</name>
    <dbReference type="NCBI Taxonomy" id="2714739"/>
    <lineage>
        <taxon>Bacteria</taxon>
        <taxon>Pseudomonadati</taxon>
        <taxon>Planctomycetota</taxon>
        <taxon>Planctomycetia</taxon>
        <taxon>Pirellulales</taxon>
        <taxon>Pirellulaceae</taxon>
        <taxon>Allorhodopirellula</taxon>
    </lineage>
</organism>
<feature type="domain" description="VWFA" evidence="6">
    <location>
        <begin position="92"/>
        <end position="309"/>
    </location>
</feature>
<evidence type="ECO:0000256" key="4">
    <source>
        <dbReference type="ARBA" id="ARBA00023136"/>
    </source>
</evidence>
<dbReference type="InterPro" id="IPR002035">
    <property type="entry name" value="VWF_A"/>
</dbReference>
<evidence type="ECO:0000256" key="2">
    <source>
        <dbReference type="ARBA" id="ARBA00022692"/>
    </source>
</evidence>
<feature type="transmembrane region" description="Helical" evidence="5">
    <location>
        <begin position="52"/>
        <end position="74"/>
    </location>
</feature>
<evidence type="ECO:0000313" key="8">
    <source>
        <dbReference type="Proteomes" id="UP000319908"/>
    </source>
</evidence>
<dbReference type="Pfam" id="PF13519">
    <property type="entry name" value="VWA_2"/>
    <property type="match status" value="1"/>
</dbReference>
<dbReference type="PANTHER" id="PTHR22550">
    <property type="entry name" value="SPORE GERMINATION PROTEIN"/>
    <property type="match status" value="1"/>
</dbReference>
<dbReference type="Proteomes" id="UP000319908">
    <property type="component" value="Unassembled WGS sequence"/>
</dbReference>
<evidence type="ECO:0000313" key="7">
    <source>
        <dbReference type="EMBL" id="TWU19641.1"/>
    </source>
</evidence>
<keyword evidence="2 5" id="KW-0812">Transmembrane</keyword>
<sequence>MDITLGNPDALYLFLVIAFCAAMTAWAATSRRRAANRFASQKFRHRILPRGGAFRHWGSAVLVLASLSLLVIALTDIRWGKTMREVPQKGIEVMFVLDVSRSMLAEDASPNRLARAKQQIKDMIDAMAGDRVGLIAFAGEARQSVPLTSHYDDFKQTLDSVGPQTVRSGGSRLGDALDAAASGFLSKTHDHKAIVVFTDGEDQESKPVEVASKLFAEQGIRIFTVGLGDMDQGARVPDSENGTGGYVRYQGQQVWSKLNGQVLQQIAEQTKGAYIPAGTRRVNMSDVYHYYVANVEQENFEDAKINTYIARYQWFAVPALLLLILEVFWSTRGTLTNQNANPASKQPHDGIAKAA</sequence>
<evidence type="ECO:0000256" key="1">
    <source>
        <dbReference type="ARBA" id="ARBA00022475"/>
    </source>
</evidence>
<evidence type="ECO:0000256" key="5">
    <source>
        <dbReference type="SAM" id="Phobius"/>
    </source>
</evidence>
<protein>
    <submittedName>
        <fullName evidence="7">von Willebrand factor type A domain protein</fullName>
    </submittedName>
</protein>
<dbReference type="InterPro" id="IPR036465">
    <property type="entry name" value="vWFA_dom_sf"/>
</dbReference>
<reference evidence="7 8" key="1">
    <citation type="journal article" date="2020" name="Antonie Van Leeuwenhoek">
        <title>Rhodopirellula heiligendammensis sp. nov., Rhodopirellula pilleata sp. nov., and Rhodopirellula solitaria sp. nov. isolated from natural or artificial marine surfaces in Northern Germany and California, USA, and emended description of the genus Rhodopirellula.</title>
        <authorList>
            <person name="Kallscheuer N."/>
            <person name="Wiegand S."/>
            <person name="Jogler M."/>
            <person name="Boedeker C."/>
            <person name="Peeters S.H."/>
            <person name="Rast P."/>
            <person name="Heuer A."/>
            <person name="Jetten M.S.M."/>
            <person name="Rohde M."/>
            <person name="Jogler C."/>
        </authorList>
    </citation>
    <scope>NUCLEOTIDE SEQUENCE [LARGE SCALE GENOMIC DNA]</scope>
    <source>
        <strain evidence="7 8">Poly21</strain>
    </source>
</reference>
<keyword evidence="8" id="KW-1185">Reference proteome</keyword>